<dbReference type="OrthoDB" id="5395789at2759"/>
<dbReference type="Proteomes" id="UP000800235">
    <property type="component" value="Unassembled WGS sequence"/>
</dbReference>
<feature type="region of interest" description="Disordered" evidence="1">
    <location>
        <begin position="56"/>
        <end position="76"/>
    </location>
</feature>
<name>A0A9P4NZ22_9PEZI</name>
<dbReference type="AlphaFoldDB" id="A0A9P4NZ22"/>
<feature type="compositionally biased region" description="Polar residues" evidence="1">
    <location>
        <begin position="63"/>
        <end position="76"/>
    </location>
</feature>
<evidence type="ECO:0000313" key="3">
    <source>
        <dbReference type="Proteomes" id="UP000800235"/>
    </source>
</evidence>
<gene>
    <name evidence="2" type="ORF">EJ08DRAFT_389131</name>
</gene>
<reference evidence="2" key="1">
    <citation type="journal article" date="2020" name="Stud. Mycol.">
        <title>101 Dothideomycetes genomes: a test case for predicting lifestyles and emergence of pathogens.</title>
        <authorList>
            <person name="Haridas S."/>
            <person name="Albert R."/>
            <person name="Binder M."/>
            <person name="Bloem J."/>
            <person name="Labutti K."/>
            <person name="Salamov A."/>
            <person name="Andreopoulos B."/>
            <person name="Baker S."/>
            <person name="Barry K."/>
            <person name="Bills G."/>
            <person name="Bluhm B."/>
            <person name="Cannon C."/>
            <person name="Castanera R."/>
            <person name="Culley D."/>
            <person name="Daum C."/>
            <person name="Ezra D."/>
            <person name="Gonzalez J."/>
            <person name="Henrissat B."/>
            <person name="Kuo A."/>
            <person name="Liang C."/>
            <person name="Lipzen A."/>
            <person name="Lutzoni F."/>
            <person name="Magnuson J."/>
            <person name="Mondo S."/>
            <person name="Nolan M."/>
            <person name="Ohm R."/>
            <person name="Pangilinan J."/>
            <person name="Park H.-J."/>
            <person name="Ramirez L."/>
            <person name="Alfaro M."/>
            <person name="Sun H."/>
            <person name="Tritt A."/>
            <person name="Yoshinaga Y."/>
            <person name="Zwiers L.-H."/>
            <person name="Turgeon B."/>
            <person name="Goodwin S."/>
            <person name="Spatafora J."/>
            <person name="Crous P."/>
            <person name="Grigoriev I."/>
        </authorList>
    </citation>
    <scope>NUCLEOTIDE SEQUENCE</scope>
    <source>
        <strain evidence="2">CBS 130266</strain>
    </source>
</reference>
<evidence type="ECO:0000256" key="1">
    <source>
        <dbReference type="SAM" id="MobiDB-lite"/>
    </source>
</evidence>
<organism evidence="2 3">
    <name type="scientific">Tothia fuscella</name>
    <dbReference type="NCBI Taxonomy" id="1048955"/>
    <lineage>
        <taxon>Eukaryota</taxon>
        <taxon>Fungi</taxon>
        <taxon>Dikarya</taxon>
        <taxon>Ascomycota</taxon>
        <taxon>Pezizomycotina</taxon>
        <taxon>Dothideomycetes</taxon>
        <taxon>Pleosporomycetidae</taxon>
        <taxon>Venturiales</taxon>
        <taxon>Cylindrosympodiaceae</taxon>
        <taxon>Tothia</taxon>
    </lineage>
</organism>
<dbReference type="EMBL" id="MU007014">
    <property type="protein sequence ID" value="KAF2435085.1"/>
    <property type="molecule type" value="Genomic_DNA"/>
</dbReference>
<protein>
    <submittedName>
        <fullName evidence="2">Uncharacterized protein</fullName>
    </submittedName>
</protein>
<accession>A0A9P4NZ22</accession>
<proteinExistence type="predicted"/>
<sequence>MEGYPSFELINIAKLPKMQSRVELFADYDPYRVSSAPVLGLCPDVNHLASSIYSYDGSEPDSEPNSACSASSNGGTETATQAAKKLAYIDVHPRLPLSAPFGYPHILNCNEIVQGVVLEMESIHLADAVATTLYNYKPSALEKFLNLPNDKIAYYIWDSGSDDCMSIIMARKGDKILVATYEPLADITGDNSIVWDCMTVHSLQHHGMWTPSHAYDDGKVSRDIFATPNSFFLRPAKRINNIGTVHDFAAMLAEYILNNKCWEVAEGSGANIRFVISGKSEEAPF</sequence>
<comment type="caution">
    <text evidence="2">The sequence shown here is derived from an EMBL/GenBank/DDBJ whole genome shotgun (WGS) entry which is preliminary data.</text>
</comment>
<keyword evidence="3" id="KW-1185">Reference proteome</keyword>
<evidence type="ECO:0000313" key="2">
    <source>
        <dbReference type="EMBL" id="KAF2435085.1"/>
    </source>
</evidence>